<proteinExistence type="predicted"/>
<dbReference type="KEGG" id="bmx:BMS_2860"/>
<dbReference type="EMBL" id="FQ312005">
    <property type="protein sequence ID" value="CBW27634.1"/>
    <property type="molecule type" value="Genomic_DNA"/>
</dbReference>
<sequence>MYILIRALILVIAFSTLGGEQVELYSSRALSSNLSLIYEPSERKIIFKYKKGFFDDEKSLSFDIQDTSSIDMASAVIEEKIREEVLEGVKFEELLAALDRVKVMNGTQCNIVLFEKVTPTSADELGPLVEGIANKLKDSEEATQKTIIHTFEIEGIGEVSLRAHLNENLEVNGFSLFSDKVDISDLKIKKENDFFQVHKSGTQLLSLRLLDNRKKLVLYRPNASNPLLSQNTILELEVNKRGLSSKVIFDSSSSVVEQKRRLELSFDSVEHKKVLRVDKGEDYFKSLEQDELSFLNSLRDEDFEKVQNEFGKCIFNYFSKGSFENVDSPELRRGCRIISELNSLLDFNIDMNVSLAKEGQYTERNLKNNFYQCLHNNGFFEDSSEVKVALIPMSIAEEDIKICLEKLNKSVELSEIENGINNDSRLQGIFLTESNSKFFKEKSFEEFSKCRESLSFQECRNHLNKSKIRFAFDTFLKDRSERKLLSKTMEQTLSDSFKKCDQDQFCMISVLKKLSHSEGSSKLQYALNSILPGENFSFNARDERNFKRRFDRCLEEKFFLGANENEFLESIESFSRVELECEFVTLKSLIPEIFTNSIVQEDSYINLEEEQREHFKTVLKRYLKSTVGDLKDVSGLRKFNDEIKEDSRIIYSEFYVLQRLTDSNLDRSKRKEIEEKVHSMLLGDRKMSLSSKVKYTVRIQASKGREISGHTLTNQVLKEAELLVYKEENQVSEDAFIDCFSNYSPTWTDISFNDYLINCKEKKKREDFFLSSKDKLEHLVSKDFDLLSVEANNILSPLHYFESCIEKLPSFNSKSVNTLAEMNGCYEMAQFEIEKNISDMLIATNKPILKDQGKAALNVNEICYENTFLFLAGLVKKSTVVTPEQRELFLQSISPRGDIDLIKIFKARESNTNSRGLLESYTHGDSKTKSAIENLLIILGDNEIVPEGWLEDHLSTCKSNVDNELFNSFRTFIQDKIHLDSKLGRDSFNNANHRRLITHVFNNDLLNELLILTRKKSFGSDIGETDIANTEVTGELGTAALGNLISVLGEFLKEGLIFDPESMETELITFRSELVRALRWLNKQNGEVKLSELKNFFESTRLADILAYAVVSKNVRNIFDDYIKKEQRRQEQILLRQFKKSRTSDFSSSERVKWQRMTSRFDQLRIESRKMTSSYDFKRLFRDGSEESRKKLDRIKKNYLLPLIASGRVSNEAERETLKMVSELVVKDDANGGFAERFAATAAKEFLQNDNDSHWGITKFFFYDDHDFDWTTLRNTPSGSKAINYYTKSILMPEVTGQKLSEYTKNSRMRYFNRLLDKAQSENDD</sequence>
<accession>E1WY79</accession>
<dbReference type="PATRIC" id="fig|862908.3.peg.2735"/>
<protein>
    <submittedName>
        <fullName evidence="1">Exported protein</fullName>
    </submittedName>
</protein>
<evidence type="ECO:0000313" key="2">
    <source>
        <dbReference type="Proteomes" id="UP000008963"/>
    </source>
</evidence>
<name>E1WY79_HALMS</name>
<dbReference type="OrthoDB" id="10011660at2"/>
<dbReference type="RefSeq" id="WP_014245408.1">
    <property type="nucleotide sequence ID" value="NC_016620.1"/>
</dbReference>
<keyword evidence="2" id="KW-1185">Reference proteome</keyword>
<gene>
    <name evidence="1" type="ordered locus">BMS_2860</name>
</gene>
<evidence type="ECO:0000313" key="1">
    <source>
        <dbReference type="EMBL" id="CBW27634.1"/>
    </source>
</evidence>
<reference evidence="2" key="1">
    <citation type="journal article" date="2013" name="ISME J.">
        <title>A small predatory core genome in the divergent marine Bacteriovorax marinus SJ and the terrestrial Bdellovibrio bacteriovorus.</title>
        <authorList>
            <person name="Crossman L.C."/>
            <person name="Chen H."/>
            <person name="Cerdeno-Tarraga A.M."/>
            <person name="Brooks K."/>
            <person name="Quail M.A."/>
            <person name="Pineiro S.A."/>
            <person name="Hobley L."/>
            <person name="Sockett R.E."/>
            <person name="Bentley S.D."/>
            <person name="Parkhill J."/>
            <person name="Williams H.N."/>
            <person name="Stine O.C."/>
        </authorList>
    </citation>
    <scope>NUCLEOTIDE SEQUENCE [LARGE SCALE GENOMIC DNA]</scope>
    <source>
        <strain evidence="2">ATCC BAA-682 / DSM 15412 / SJ</strain>
    </source>
</reference>
<dbReference type="STRING" id="862908.BMS_2860"/>
<organism evidence="1 2">
    <name type="scientific">Halobacteriovorax marinus (strain ATCC BAA-682 / DSM 15412 / SJ)</name>
    <name type="common">Bacteriovorax marinus</name>
    <dbReference type="NCBI Taxonomy" id="862908"/>
    <lineage>
        <taxon>Bacteria</taxon>
        <taxon>Pseudomonadati</taxon>
        <taxon>Bdellovibrionota</taxon>
        <taxon>Bacteriovoracia</taxon>
        <taxon>Bacteriovoracales</taxon>
        <taxon>Halobacteriovoraceae</taxon>
        <taxon>Halobacteriovorax</taxon>
    </lineage>
</organism>
<dbReference type="Proteomes" id="UP000008963">
    <property type="component" value="Chromosome"/>
</dbReference>
<dbReference type="HOGENOM" id="CLU_259499_0_0_7"/>